<proteinExistence type="predicted"/>
<accession>A0A5A7QZA2</accession>
<dbReference type="Proteomes" id="UP000325081">
    <property type="component" value="Unassembled WGS sequence"/>
</dbReference>
<keyword evidence="2" id="KW-1185">Reference proteome</keyword>
<dbReference type="EMBL" id="BKCP01008515">
    <property type="protein sequence ID" value="GER49321.1"/>
    <property type="molecule type" value="Genomic_DNA"/>
</dbReference>
<gene>
    <name evidence="1" type="ORF">STAS_26548</name>
</gene>
<organism evidence="1 2">
    <name type="scientific">Striga asiatica</name>
    <name type="common">Asiatic witchweed</name>
    <name type="synonym">Buchnera asiatica</name>
    <dbReference type="NCBI Taxonomy" id="4170"/>
    <lineage>
        <taxon>Eukaryota</taxon>
        <taxon>Viridiplantae</taxon>
        <taxon>Streptophyta</taxon>
        <taxon>Embryophyta</taxon>
        <taxon>Tracheophyta</taxon>
        <taxon>Spermatophyta</taxon>
        <taxon>Magnoliopsida</taxon>
        <taxon>eudicotyledons</taxon>
        <taxon>Gunneridae</taxon>
        <taxon>Pentapetalae</taxon>
        <taxon>asterids</taxon>
        <taxon>lamiids</taxon>
        <taxon>Lamiales</taxon>
        <taxon>Orobanchaceae</taxon>
        <taxon>Buchnereae</taxon>
        <taxon>Striga</taxon>
    </lineage>
</organism>
<evidence type="ECO:0000313" key="1">
    <source>
        <dbReference type="EMBL" id="GER49321.1"/>
    </source>
</evidence>
<dbReference type="AlphaFoldDB" id="A0A5A7QZA2"/>
<sequence>MQGTKVSAVAYNAVIDEFAELLMPYKRYYLTGAKVRPEVPLYQVGDYKYNWLINTRTYAEEYQEAIPPQLPCLIDVHAFANIHKYADTDNPRKYRNTDKLIPMPEVTDVNTVANALASIRYLPRRSHVEARCRLPVAIEDKTGTIYAIIYGADAEQLIPYNGNQLYEADQQSQHQVTCFIKYSEAAHHTIIKLYIGEMMIVQENIANPKSADKEPSTSTPSKKLYSLCSRKRGVSVPSGFGWIFPVCASVDSHLQPMCLLRHVSRSGDSIIEQAGDVERAKAYFDKAAKVDPNVWALTFWKRLSRELGTTMLCAMVLLMYNYSHQALRFVSKKLKAVLRTQIYKLPLTTHSTAQRF</sequence>
<reference evidence="2" key="1">
    <citation type="journal article" date="2019" name="Curr. Biol.">
        <title>Genome Sequence of Striga asiatica Provides Insight into the Evolution of Plant Parasitism.</title>
        <authorList>
            <person name="Yoshida S."/>
            <person name="Kim S."/>
            <person name="Wafula E.K."/>
            <person name="Tanskanen J."/>
            <person name="Kim Y.M."/>
            <person name="Honaas L."/>
            <person name="Yang Z."/>
            <person name="Spallek T."/>
            <person name="Conn C.E."/>
            <person name="Ichihashi Y."/>
            <person name="Cheong K."/>
            <person name="Cui S."/>
            <person name="Der J.P."/>
            <person name="Gundlach H."/>
            <person name="Jiao Y."/>
            <person name="Hori C."/>
            <person name="Ishida J.K."/>
            <person name="Kasahara H."/>
            <person name="Kiba T."/>
            <person name="Kim M.S."/>
            <person name="Koo N."/>
            <person name="Laohavisit A."/>
            <person name="Lee Y.H."/>
            <person name="Lumba S."/>
            <person name="McCourt P."/>
            <person name="Mortimer J.C."/>
            <person name="Mutuku J.M."/>
            <person name="Nomura T."/>
            <person name="Sasaki-Sekimoto Y."/>
            <person name="Seto Y."/>
            <person name="Wang Y."/>
            <person name="Wakatake T."/>
            <person name="Sakakibara H."/>
            <person name="Demura T."/>
            <person name="Yamaguchi S."/>
            <person name="Yoneyama K."/>
            <person name="Manabe R.I."/>
            <person name="Nelson D.C."/>
            <person name="Schulman A.H."/>
            <person name="Timko M.P."/>
            <person name="dePamphilis C.W."/>
            <person name="Choi D."/>
            <person name="Shirasu K."/>
        </authorList>
    </citation>
    <scope>NUCLEOTIDE SEQUENCE [LARGE SCALE GENOMIC DNA]</scope>
    <source>
        <strain evidence="2">cv. UVA1</strain>
    </source>
</reference>
<evidence type="ECO:0000313" key="2">
    <source>
        <dbReference type="Proteomes" id="UP000325081"/>
    </source>
</evidence>
<comment type="caution">
    <text evidence="1">The sequence shown here is derived from an EMBL/GenBank/DDBJ whole genome shotgun (WGS) entry which is preliminary data.</text>
</comment>
<dbReference type="OrthoDB" id="1740937at2759"/>
<keyword evidence="1" id="KW-0436">Ligase</keyword>
<dbReference type="GO" id="GO:0016874">
    <property type="term" value="F:ligase activity"/>
    <property type="evidence" value="ECO:0007669"/>
    <property type="project" value="UniProtKB-KW"/>
</dbReference>
<name>A0A5A7QZA2_STRAF</name>
<protein>
    <submittedName>
        <fullName evidence="1">Serine--tRNA ligase</fullName>
    </submittedName>
</protein>